<dbReference type="Proteomes" id="UP001500618">
    <property type="component" value="Unassembled WGS sequence"/>
</dbReference>
<protein>
    <recommendedName>
        <fullName evidence="3">DUF732 domain-containing protein</fullName>
    </recommendedName>
</protein>
<feature type="compositionally biased region" description="Polar residues" evidence="1">
    <location>
        <begin position="1"/>
        <end position="11"/>
    </location>
</feature>
<feature type="region of interest" description="Disordered" evidence="1">
    <location>
        <begin position="1"/>
        <end position="57"/>
    </location>
</feature>
<keyword evidence="2" id="KW-0812">Transmembrane</keyword>
<proteinExistence type="predicted"/>
<feature type="compositionally biased region" description="Pro residues" evidence="1">
    <location>
        <begin position="47"/>
        <end position="56"/>
    </location>
</feature>
<dbReference type="RefSeq" id="WP_344307583.1">
    <property type="nucleotide sequence ID" value="NZ_BAAANY010000003.1"/>
</dbReference>
<gene>
    <name evidence="4" type="ORF">GCM10009765_10160</name>
</gene>
<accession>A0ABN2FZK0</accession>
<feature type="region of interest" description="Disordered" evidence="1">
    <location>
        <begin position="92"/>
        <end position="123"/>
    </location>
</feature>
<keyword evidence="5" id="KW-1185">Reference proteome</keyword>
<dbReference type="InterPro" id="IPR007969">
    <property type="entry name" value="DUF732"/>
</dbReference>
<feature type="transmembrane region" description="Helical" evidence="2">
    <location>
        <begin position="62"/>
        <end position="88"/>
    </location>
</feature>
<reference evidence="4 5" key="1">
    <citation type="journal article" date="2019" name="Int. J. Syst. Evol. Microbiol.">
        <title>The Global Catalogue of Microorganisms (GCM) 10K type strain sequencing project: providing services to taxonomists for standard genome sequencing and annotation.</title>
        <authorList>
            <consortium name="The Broad Institute Genomics Platform"/>
            <consortium name="The Broad Institute Genome Sequencing Center for Infectious Disease"/>
            <person name="Wu L."/>
            <person name="Ma J."/>
        </authorList>
    </citation>
    <scope>NUCLEOTIDE SEQUENCE [LARGE SCALE GENOMIC DNA]</scope>
    <source>
        <strain evidence="4 5">JCM 14718</strain>
    </source>
</reference>
<dbReference type="EMBL" id="BAAANY010000003">
    <property type="protein sequence ID" value="GAA1662647.1"/>
    <property type="molecule type" value="Genomic_DNA"/>
</dbReference>
<feature type="domain" description="DUF732" evidence="3">
    <location>
        <begin position="127"/>
        <end position="196"/>
    </location>
</feature>
<feature type="compositionally biased region" description="Pro residues" evidence="1">
    <location>
        <begin position="92"/>
        <end position="104"/>
    </location>
</feature>
<name>A0ABN2FZK0_9ACTN</name>
<evidence type="ECO:0000313" key="5">
    <source>
        <dbReference type="Proteomes" id="UP001500618"/>
    </source>
</evidence>
<comment type="caution">
    <text evidence="4">The sequence shown here is derived from an EMBL/GenBank/DDBJ whole genome shotgun (WGS) entry which is preliminary data.</text>
</comment>
<feature type="compositionally biased region" description="Low complexity" evidence="1">
    <location>
        <begin position="22"/>
        <end position="43"/>
    </location>
</feature>
<organism evidence="4 5">
    <name type="scientific">Fodinicola feengrottensis</name>
    <dbReference type="NCBI Taxonomy" id="435914"/>
    <lineage>
        <taxon>Bacteria</taxon>
        <taxon>Bacillati</taxon>
        <taxon>Actinomycetota</taxon>
        <taxon>Actinomycetes</taxon>
        <taxon>Mycobacteriales</taxon>
        <taxon>Fodinicola</taxon>
    </lineage>
</organism>
<keyword evidence="2" id="KW-0472">Membrane</keyword>
<evidence type="ECO:0000313" key="4">
    <source>
        <dbReference type="EMBL" id="GAA1662647.1"/>
    </source>
</evidence>
<evidence type="ECO:0000256" key="1">
    <source>
        <dbReference type="SAM" id="MobiDB-lite"/>
    </source>
</evidence>
<keyword evidence="2" id="KW-1133">Transmembrane helix</keyword>
<sequence>MSYDPYQQNDPTRPYQPPQPYSQPYQQPYQQPHQQTPYGQPGYQPGGQPPYPPPPQKSRTGLIIGIVIGVAVLLLVLCGGGVFAVVALNQPKPTPSPTSHPAPGPTEGMPTPSASPSTSASDSAATDSAFVAKLKSQGITASTGDSTLVAAGHLVCLEFAGGKSYSDVVSDFSKTDLTSDQKHFLVSTAVQTYCPENGGKVPSN</sequence>
<evidence type="ECO:0000259" key="3">
    <source>
        <dbReference type="Pfam" id="PF05305"/>
    </source>
</evidence>
<feature type="compositionally biased region" description="Low complexity" evidence="1">
    <location>
        <begin position="110"/>
        <end position="123"/>
    </location>
</feature>
<dbReference type="Pfam" id="PF05305">
    <property type="entry name" value="DUF732"/>
    <property type="match status" value="1"/>
</dbReference>
<evidence type="ECO:0000256" key="2">
    <source>
        <dbReference type="SAM" id="Phobius"/>
    </source>
</evidence>